<evidence type="ECO:0000256" key="12">
    <source>
        <dbReference type="RuleBase" id="RU003476"/>
    </source>
</evidence>
<feature type="region of interest" description="Disordered" evidence="13">
    <location>
        <begin position="184"/>
        <end position="207"/>
    </location>
</feature>
<keyword evidence="4" id="KW-0235">DNA replication</keyword>
<evidence type="ECO:0000256" key="13">
    <source>
        <dbReference type="SAM" id="MobiDB-lite"/>
    </source>
</evidence>
<evidence type="ECO:0000256" key="1">
    <source>
        <dbReference type="ARBA" id="ARBA00001946"/>
    </source>
</evidence>
<evidence type="ECO:0000256" key="11">
    <source>
        <dbReference type="ARBA" id="ARBA00038905"/>
    </source>
</evidence>
<evidence type="ECO:0000256" key="9">
    <source>
        <dbReference type="ARBA" id="ARBA00023204"/>
    </source>
</evidence>
<comment type="catalytic activity">
    <reaction evidence="10">
        <text>8-oxo-dGTP + H2O = 8-oxo-dGMP + diphosphate + H(+)</text>
        <dbReference type="Rhea" id="RHEA:31575"/>
        <dbReference type="ChEBI" id="CHEBI:15377"/>
        <dbReference type="ChEBI" id="CHEBI:15378"/>
        <dbReference type="ChEBI" id="CHEBI:33019"/>
        <dbReference type="ChEBI" id="CHEBI:63224"/>
        <dbReference type="ChEBI" id="CHEBI:77896"/>
        <dbReference type="EC" id="3.6.1.55"/>
    </reaction>
</comment>
<protein>
    <recommendedName>
        <fullName evidence="11">8-oxo-dGTP diphosphatase</fullName>
        <ecNumber evidence="11">3.6.1.55</ecNumber>
    </recommendedName>
</protein>
<organism evidence="15 16">
    <name type="scientific">Streptomyces oryzae</name>
    <dbReference type="NCBI Taxonomy" id="1434886"/>
    <lineage>
        <taxon>Bacteria</taxon>
        <taxon>Bacillati</taxon>
        <taxon>Actinomycetota</taxon>
        <taxon>Actinomycetes</taxon>
        <taxon>Kitasatosporales</taxon>
        <taxon>Streptomycetaceae</taxon>
        <taxon>Streptomyces</taxon>
    </lineage>
</organism>
<reference evidence="15 16" key="1">
    <citation type="submission" date="2020-11" db="EMBL/GenBank/DDBJ databases">
        <title>Streptomyces spirodelae sp. nov., isolated from duckweed.</title>
        <authorList>
            <person name="Saimee Y."/>
            <person name="Duangmal K."/>
        </authorList>
    </citation>
    <scope>NUCLEOTIDE SEQUENCE [LARGE SCALE GENOMIC DNA]</scope>
    <source>
        <strain evidence="15 16">S16-07</strain>
    </source>
</reference>
<keyword evidence="3" id="KW-0515">Mutator protein</keyword>
<accession>A0ABS3XIB8</accession>
<dbReference type="Proteomes" id="UP001519064">
    <property type="component" value="Unassembled WGS sequence"/>
</dbReference>
<keyword evidence="9" id="KW-0234">DNA repair</keyword>
<proteinExistence type="inferred from homology"/>
<keyword evidence="7 12" id="KW-0378">Hydrolase</keyword>
<dbReference type="Pfam" id="PF00293">
    <property type="entry name" value="NUDIX"/>
    <property type="match status" value="1"/>
</dbReference>
<dbReference type="CDD" id="cd02883">
    <property type="entry name" value="NUDIX_Hydrolase"/>
    <property type="match status" value="1"/>
</dbReference>
<dbReference type="PANTHER" id="PTHR47707:SF1">
    <property type="entry name" value="NUDIX HYDROLASE FAMILY PROTEIN"/>
    <property type="match status" value="1"/>
</dbReference>
<dbReference type="InterPro" id="IPR015797">
    <property type="entry name" value="NUDIX_hydrolase-like_dom_sf"/>
</dbReference>
<evidence type="ECO:0000256" key="8">
    <source>
        <dbReference type="ARBA" id="ARBA00022842"/>
    </source>
</evidence>
<gene>
    <name evidence="15" type="ORF">ITI46_26360</name>
</gene>
<evidence type="ECO:0000256" key="6">
    <source>
        <dbReference type="ARBA" id="ARBA00022763"/>
    </source>
</evidence>
<dbReference type="PRINTS" id="PR00502">
    <property type="entry name" value="NUDIXFAMILY"/>
</dbReference>
<evidence type="ECO:0000256" key="4">
    <source>
        <dbReference type="ARBA" id="ARBA00022705"/>
    </source>
</evidence>
<keyword evidence="16" id="KW-1185">Reference proteome</keyword>
<keyword evidence="5" id="KW-0479">Metal-binding</keyword>
<dbReference type="InterPro" id="IPR047127">
    <property type="entry name" value="MutT-like"/>
</dbReference>
<comment type="cofactor">
    <cofactor evidence="1">
        <name>Mg(2+)</name>
        <dbReference type="ChEBI" id="CHEBI:18420"/>
    </cofactor>
</comment>
<feature type="domain" description="Nudix hydrolase" evidence="14">
    <location>
        <begin position="22"/>
        <end position="151"/>
    </location>
</feature>
<dbReference type="PANTHER" id="PTHR47707">
    <property type="entry name" value="8-OXO-DGTP DIPHOSPHATASE"/>
    <property type="match status" value="1"/>
</dbReference>
<sequence>MNAPVDAALLGDLLHAADADCITQHVVGAAIPNAEGRVALLHRTADDYLGGLWELPSGGVDAGETLTEALHREVAEETGLTVTTIGAYLGHFDYLSKGGKKTRQFNFTAQVTHENGTVKLTERDAHLWADRTEQEQVSGAVRSVLATWREKSHDRSVHRHGTPSRCADGEGISLESLRPVRARVTGPASGIDPDRTGVERRRNGLHTSATGRTVTQALAFFRSTVISMA</sequence>
<dbReference type="PROSITE" id="PS00893">
    <property type="entry name" value="NUDIX_BOX"/>
    <property type="match status" value="1"/>
</dbReference>
<dbReference type="EC" id="3.6.1.55" evidence="11"/>
<evidence type="ECO:0000256" key="5">
    <source>
        <dbReference type="ARBA" id="ARBA00022723"/>
    </source>
</evidence>
<dbReference type="InterPro" id="IPR020476">
    <property type="entry name" value="Nudix_hydrolase"/>
</dbReference>
<evidence type="ECO:0000256" key="3">
    <source>
        <dbReference type="ARBA" id="ARBA00022457"/>
    </source>
</evidence>
<evidence type="ECO:0000256" key="7">
    <source>
        <dbReference type="ARBA" id="ARBA00022801"/>
    </source>
</evidence>
<dbReference type="RefSeq" id="WP_209242387.1">
    <property type="nucleotide sequence ID" value="NZ_JADKMA010000168.1"/>
</dbReference>
<dbReference type="SUPFAM" id="SSF55811">
    <property type="entry name" value="Nudix"/>
    <property type="match status" value="1"/>
</dbReference>
<dbReference type="EMBL" id="JADKMA010000168">
    <property type="protein sequence ID" value="MBO8195147.1"/>
    <property type="molecule type" value="Genomic_DNA"/>
</dbReference>
<evidence type="ECO:0000256" key="2">
    <source>
        <dbReference type="ARBA" id="ARBA00005582"/>
    </source>
</evidence>
<dbReference type="PROSITE" id="PS51462">
    <property type="entry name" value="NUDIX"/>
    <property type="match status" value="1"/>
</dbReference>
<keyword evidence="6" id="KW-0227">DNA damage</keyword>
<dbReference type="Gene3D" id="3.90.79.10">
    <property type="entry name" value="Nucleoside Triphosphate Pyrophosphohydrolase"/>
    <property type="match status" value="1"/>
</dbReference>
<evidence type="ECO:0000256" key="10">
    <source>
        <dbReference type="ARBA" id="ARBA00035861"/>
    </source>
</evidence>
<name>A0ABS3XIB8_9ACTN</name>
<dbReference type="InterPro" id="IPR020084">
    <property type="entry name" value="NUDIX_hydrolase_CS"/>
</dbReference>
<keyword evidence="8" id="KW-0460">Magnesium</keyword>
<comment type="similarity">
    <text evidence="2 12">Belongs to the Nudix hydrolase family.</text>
</comment>
<dbReference type="InterPro" id="IPR000086">
    <property type="entry name" value="NUDIX_hydrolase_dom"/>
</dbReference>
<comment type="caution">
    <text evidence="15">The sequence shown here is derived from an EMBL/GenBank/DDBJ whole genome shotgun (WGS) entry which is preliminary data.</text>
</comment>
<evidence type="ECO:0000313" key="16">
    <source>
        <dbReference type="Proteomes" id="UP001519064"/>
    </source>
</evidence>
<evidence type="ECO:0000259" key="14">
    <source>
        <dbReference type="PROSITE" id="PS51462"/>
    </source>
</evidence>
<feature type="compositionally biased region" description="Basic and acidic residues" evidence="13">
    <location>
        <begin position="192"/>
        <end position="202"/>
    </location>
</feature>
<evidence type="ECO:0000313" key="15">
    <source>
        <dbReference type="EMBL" id="MBO8195147.1"/>
    </source>
</evidence>